<evidence type="ECO:0000256" key="2">
    <source>
        <dbReference type="ARBA" id="ARBA00012438"/>
    </source>
</evidence>
<keyword evidence="8" id="KW-0472">Membrane</keyword>
<keyword evidence="7" id="KW-0802">TPR repeat</keyword>
<evidence type="ECO:0000256" key="6">
    <source>
        <dbReference type="ARBA" id="ARBA00023012"/>
    </source>
</evidence>
<evidence type="ECO:0000256" key="5">
    <source>
        <dbReference type="ARBA" id="ARBA00022777"/>
    </source>
</evidence>
<keyword evidence="8" id="KW-0812">Transmembrane</keyword>
<evidence type="ECO:0000256" key="8">
    <source>
        <dbReference type="SAM" id="Phobius"/>
    </source>
</evidence>
<dbReference type="InterPro" id="IPR050736">
    <property type="entry name" value="Sensor_HK_Regulatory"/>
</dbReference>
<dbReference type="CDD" id="cd00082">
    <property type="entry name" value="HisKA"/>
    <property type="match status" value="1"/>
</dbReference>
<evidence type="ECO:0000256" key="3">
    <source>
        <dbReference type="ARBA" id="ARBA00022553"/>
    </source>
</evidence>
<evidence type="ECO:0000259" key="10">
    <source>
        <dbReference type="PROSITE" id="PS50109"/>
    </source>
</evidence>
<feature type="signal peptide" evidence="9">
    <location>
        <begin position="1"/>
        <end position="23"/>
    </location>
</feature>
<reference evidence="11 12" key="1">
    <citation type="journal article" date="2018" name="Mar. Genomics">
        <title>Complete genome sequence of Marinifilaceae bacterium strain SPP2, isolated from the Antarctic marine sediment.</title>
        <authorList>
            <person name="Watanabe M."/>
            <person name="Kojima H."/>
            <person name="Fukui M."/>
        </authorList>
    </citation>
    <scope>NUCLEOTIDE SEQUENCE [LARGE SCALE GENOMIC DNA]</scope>
    <source>
        <strain evidence="11 12">SPP2</strain>
    </source>
</reference>
<dbReference type="PANTHER" id="PTHR43711">
    <property type="entry name" value="TWO-COMPONENT HISTIDINE KINASE"/>
    <property type="match status" value="1"/>
</dbReference>
<dbReference type="KEGG" id="mbas:ALGA_0613"/>
<dbReference type="SUPFAM" id="SSF47384">
    <property type="entry name" value="Homodimeric domain of signal transducing histidine kinase"/>
    <property type="match status" value="1"/>
</dbReference>
<dbReference type="EC" id="2.7.13.3" evidence="2"/>
<keyword evidence="4" id="KW-0808">Transferase</keyword>
<dbReference type="InterPro" id="IPR019734">
    <property type="entry name" value="TPR_rpt"/>
</dbReference>
<keyword evidence="6" id="KW-0902">Two-component regulatory system</keyword>
<feature type="transmembrane region" description="Helical" evidence="8">
    <location>
        <begin position="441"/>
        <end position="460"/>
    </location>
</feature>
<evidence type="ECO:0000256" key="4">
    <source>
        <dbReference type="ARBA" id="ARBA00022679"/>
    </source>
</evidence>
<dbReference type="PROSITE" id="PS50109">
    <property type="entry name" value="HIS_KIN"/>
    <property type="match status" value="1"/>
</dbReference>
<dbReference type="EMBL" id="AP018042">
    <property type="protein sequence ID" value="BAX79003.1"/>
    <property type="molecule type" value="Genomic_DNA"/>
</dbReference>
<protein>
    <recommendedName>
        <fullName evidence="2">histidine kinase</fullName>
        <ecNumber evidence="2">2.7.13.3</ecNumber>
    </recommendedName>
</protein>
<dbReference type="SMART" id="SM00387">
    <property type="entry name" value="HATPase_c"/>
    <property type="match status" value="1"/>
</dbReference>
<dbReference type="Pfam" id="PF13424">
    <property type="entry name" value="TPR_12"/>
    <property type="match status" value="2"/>
</dbReference>
<dbReference type="PANTHER" id="PTHR43711:SF1">
    <property type="entry name" value="HISTIDINE KINASE 1"/>
    <property type="match status" value="1"/>
</dbReference>
<comment type="catalytic activity">
    <reaction evidence="1">
        <text>ATP + protein L-histidine = ADP + protein N-phospho-L-histidine.</text>
        <dbReference type="EC" id="2.7.13.3"/>
    </reaction>
</comment>
<dbReference type="InterPro" id="IPR011990">
    <property type="entry name" value="TPR-like_helical_dom_sf"/>
</dbReference>
<dbReference type="InterPro" id="IPR003661">
    <property type="entry name" value="HisK_dim/P_dom"/>
</dbReference>
<dbReference type="Pfam" id="PF00512">
    <property type="entry name" value="HisKA"/>
    <property type="match status" value="1"/>
</dbReference>
<dbReference type="AlphaFoldDB" id="A0A1Y1CFX6"/>
<dbReference type="InterPro" id="IPR036097">
    <property type="entry name" value="HisK_dim/P_sf"/>
</dbReference>
<accession>A0A1Y1CFX6</accession>
<dbReference type="OrthoDB" id="1116352at2"/>
<name>A0A1Y1CFX6_9BACT</name>
<dbReference type="PROSITE" id="PS50005">
    <property type="entry name" value="TPR"/>
    <property type="match status" value="1"/>
</dbReference>
<reference evidence="12" key="2">
    <citation type="journal article" date="2020" name="Antonie Van Leeuwenhoek">
        <title>Labilibaculum antarcticum sp. nov., a novel facultative anaerobic, psychrotorelant bacterium isolated from marine sediment of Antarctica.</title>
        <authorList>
            <person name="Watanabe M."/>
            <person name="Kojima H."/>
            <person name="Fukui M."/>
        </authorList>
    </citation>
    <scope>NUCLEOTIDE SEQUENCE [LARGE SCALE GENOMIC DNA]</scope>
    <source>
        <strain evidence="12">SPP2</strain>
    </source>
</reference>
<dbReference type="Gene3D" id="1.25.40.10">
    <property type="entry name" value="Tetratricopeptide repeat domain"/>
    <property type="match status" value="2"/>
</dbReference>
<dbReference type="SMART" id="SM00028">
    <property type="entry name" value="TPR"/>
    <property type="match status" value="6"/>
</dbReference>
<keyword evidence="8" id="KW-1133">Transmembrane helix</keyword>
<dbReference type="InterPro" id="IPR003594">
    <property type="entry name" value="HATPase_dom"/>
</dbReference>
<gene>
    <name evidence="11" type="ORF">ALGA_0613</name>
</gene>
<evidence type="ECO:0000256" key="1">
    <source>
        <dbReference type="ARBA" id="ARBA00000085"/>
    </source>
</evidence>
<evidence type="ECO:0000256" key="7">
    <source>
        <dbReference type="PROSITE-ProRule" id="PRU00339"/>
    </source>
</evidence>
<dbReference type="InterPro" id="IPR005467">
    <property type="entry name" value="His_kinase_dom"/>
</dbReference>
<keyword evidence="3" id="KW-0597">Phosphoprotein</keyword>
<evidence type="ECO:0000313" key="11">
    <source>
        <dbReference type="EMBL" id="BAX79003.1"/>
    </source>
</evidence>
<dbReference type="Proteomes" id="UP000218267">
    <property type="component" value="Chromosome"/>
</dbReference>
<dbReference type="Gene3D" id="1.10.287.130">
    <property type="match status" value="1"/>
</dbReference>
<evidence type="ECO:0000256" key="9">
    <source>
        <dbReference type="SAM" id="SignalP"/>
    </source>
</evidence>
<dbReference type="SUPFAM" id="SSF48452">
    <property type="entry name" value="TPR-like"/>
    <property type="match status" value="2"/>
</dbReference>
<dbReference type="PRINTS" id="PR00344">
    <property type="entry name" value="BCTRLSENSOR"/>
</dbReference>
<feature type="repeat" description="TPR" evidence="7">
    <location>
        <begin position="160"/>
        <end position="193"/>
    </location>
</feature>
<organism evidence="11 12">
    <name type="scientific">Labilibaculum antarcticum</name>
    <dbReference type="NCBI Taxonomy" id="1717717"/>
    <lineage>
        <taxon>Bacteria</taxon>
        <taxon>Pseudomonadati</taxon>
        <taxon>Bacteroidota</taxon>
        <taxon>Bacteroidia</taxon>
        <taxon>Marinilabiliales</taxon>
        <taxon>Marinifilaceae</taxon>
        <taxon>Labilibaculum</taxon>
    </lineage>
</organism>
<dbReference type="InterPro" id="IPR004358">
    <property type="entry name" value="Sig_transdc_His_kin-like_C"/>
</dbReference>
<keyword evidence="5" id="KW-0418">Kinase</keyword>
<proteinExistence type="predicted"/>
<sequence>MQLPLKLALLLLTLSITSISANAKINDAKNQTSITKDSLKIEHYLNLSRKYYTVKTDSAIYYAEKALQLSQNSNSLKLIIESQLECFYNFSINSDMAKARKALNEAEAMAYILNDSLSICRVHSCLGYHYALTSKYDSAIYQYNKSLEFCKSQKDNRNKISNLIGLGHVYYERGDLELALSKYIEAFQYNEVQENDETKLNLLISMANIYAGEHQNEKAISYYNQAMVIALELKNEDTLSVLYNNSAIIYQDNLNFNKALLFYGKSLEIEKKANNKAGIALCLNNIGENYFKMGNTDKAIVFLLEALSSNRELQLDTEIIYNLETLSQIHLSLGNFKQAFSYLEEGIALTKKLKTRGKRSDLLKLLAEYYNKTDNYKKAYASIIAYNSLNDSIQKKSRTDKIVELQAQFDSEKKEKENEILRISNQFTQEKLAKERIRTNYLFLFSFLAFAVIILIFILLRSKINIHNRIQVFNGKLEESNANLKITNATKDKFFSIIAHDLRSPFNAILGFSELIKNEVKNGKDLKTIEEYNANINESATSLFTLLENLLQWANDQRGILKFTPTQIDLYDLIQSNLAIFKLRATDKSIKLFSDIKPNTVAFGDVNMVNTIIRNLISNALKFTKANGEIILSTISEGNFIYLSVKDTGIGISKNDQDKLFRLDGNFTTMGTKDESGSGLGLILCKEFVKKNGGEIWVESEENKGSKFIFSLKSA</sequence>
<feature type="chain" id="PRO_5013322113" description="histidine kinase" evidence="9">
    <location>
        <begin position="24"/>
        <end position="715"/>
    </location>
</feature>
<dbReference type="InterPro" id="IPR036890">
    <property type="entry name" value="HATPase_C_sf"/>
</dbReference>
<feature type="domain" description="Histidine kinase" evidence="10">
    <location>
        <begin position="497"/>
        <end position="715"/>
    </location>
</feature>
<dbReference type="Gene3D" id="3.30.565.10">
    <property type="entry name" value="Histidine kinase-like ATPase, C-terminal domain"/>
    <property type="match status" value="1"/>
</dbReference>
<keyword evidence="9" id="KW-0732">Signal</keyword>
<dbReference type="SMART" id="SM00388">
    <property type="entry name" value="HisKA"/>
    <property type="match status" value="1"/>
</dbReference>
<dbReference type="RefSeq" id="WP_096427908.1">
    <property type="nucleotide sequence ID" value="NZ_AP018042.1"/>
</dbReference>
<dbReference type="Pfam" id="PF02518">
    <property type="entry name" value="HATPase_c"/>
    <property type="match status" value="1"/>
</dbReference>
<evidence type="ECO:0000313" key="12">
    <source>
        <dbReference type="Proteomes" id="UP000218267"/>
    </source>
</evidence>
<keyword evidence="12" id="KW-1185">Reference proteome</keyword>
<dbReference type="SUPFAM" id="SSF55874">
    <property type="entry name" value="ATPase domain of HSP90 chaperone/DNA topoisomerase II/histidine kinase"/>
    <property type="match status" value="1"/>
</dbReference>
<dbReference type="GO" id="GO:0000155">
    <property type="term" value="F:phosphorelay sensor kinase activity"/>
    <property type="evidence" value="ECO:0007669"/>
    <property type="project" value="InterPro"/>
</dbReference>